<keyword evidence="3" id="KW-1185">Reference proteome</keyword>
<dbReference type="Gene3D" id="3.40.630.30">
    <property type="match status" value="1"/>
</dbReference>
<evidence type="ECO:0000313" key="3">
    <source>
        <dbReference type="Proteomes" id="UP000202440"/>
    </source>
</evidence>
<dbReference type="AlphaFoldDB" id="A0A222FHF0"/>
<dbReference type="Proteomes" id="UP000202440">
    <property type="component" value="Chromosome"/>
</dbReference>
<evidence type="ECO:0000313" key="2">
    <source>
        <dbReference type="EMBL" id="ASP37904.1"/>
    </source>
</evidence>
<feature type="domain" description="N-acetyltransferase" evidence="1">
    <location>
        <begin position="3"/>
        <end position="142"/>
    </location>
</feature>
<gene>
    <name evidence="2" type="ORF">CHH28_04085</name>
</gene>
<name>A0A222FHF0_9GAMM</name>
<dbReference type="PANTHER" id="PTHR43617">
    <property type="entry name" value="L-AMINO ACID N-ACETYLTRANSFERASE"/>
    <property type="match status" value="1"/>
</dbReference>
<accession>A0A222FHF0</accession>
<dbReference type="OrthoDB" id="1178186at2"/>
<dbReference type="InterPro" id="IPR050276">
    <property type="entry name" value="MshD_Acetyltransferase"/>
</dbReference>
<organism evidence="2 3">
    <name type="scientific">Bacterioplanes sanyensis</name>
    <dbReference type="NCBI Taxonomy" id="1249553"/>
    <lineage>
        <taxon>Bacteria</taxon>
        <taxon>Pseudomonadati</taxon>
        <taxon>Pseudomonadota</taxon>
        <taxon>Gammaproteobacteria</taxon>
        <taxon>Oceanospirillales</taxon>
        <taxon>Oceanospirillaceae</taxon>
        <taxon>Bacterioplanes</taxon>
    </lineage>
</organism>
<dbReference type="SUPFAM" id="SSF55729">
    <property type="entry name" value="Acyl-CoA N-acyltransferases (Nat)"/>
    <property type="match status" value="1"/>
</dbReference>
<dbReference type="CDD" id="cd04301">
    <property type="entry name" value="NAT_SF"/>
    <property type="match status" value="1"/>
</dbReference>
<reference evidence="2 3" key="1">
    <citation type="submission" date="2017-07" db="EMBL/GenBank/DDBJ databases">
        <title>Annotated genome sequence of Bacterioplanes sanyensis isolated from Red Sea.</title>
        <authorList>
            <person name="Rehman Z.U."/>
        </authorList>
    </citation>
    <scope>NUCLEOTIDE SEQUENCE [LARGE SCALE GENOMIC DNA]</scope>
    <source>
        <strain evidence="2 3">NV9</strain>
    </source>
</reference>
<dbReference type="RefSeq" id="WP_094059111.1">
    <property type="nucleotide sequence ID" value="NZ_CP022530.1"/>
</dbReference>
<sequence>MTITIDSYQADLEKDWLKCRLISFFETDYYDDVIIEKPHYDGKSVELVALDDNRVVGLLDAEMNEDEGVTYCDLHCIAVLPQFQGQGVGKLLFDKLMEETKKHGVKRIEVWTRENENANNWYLRQGFKQFMEYWHVWSESLPSDEVPELPASLRLKGAFWHYLGDNPETLNIKVYDKRRCRGYELLL</sequence>
<dbReference type="EMBL" id="CP022530">
    <property type="protein sequence ID" value="ASP37904.1"/>
    <property type="molecule type" value="Genomic_DNA"/>
</dbReference>
<dbReference type="PROSITE" id="PS51186">
    <property type="entry name" value="GNAT"/>
    <property type="match status" value="1"/>
</dbReference>
<proteinExistence type="predicted"/>
<dbReference type="InterPro" id="IPR000182">
    <property type="entry name" value="GNAT_dom"/>
</dbReference>
<dbReference type="GO" id="GO:0016747">
    <property type="term" value="F:acyltransferase activity, transferring groups other than amino-acyl groups"/>
    <property type="evidence" value="ECO:0007669"/>
    <property type="project" value="InterPro"/>
</dbReference>
<protein>
    <recommendedName>
        <fullName evidence="1">N-acetyltransferase domain-containing protein</fullName>
    </recommendedName>
</protein>
<dbReference type="InterPro" id="IPR016181">
    <property type="entry name" value="Acyl_CoA_acyltransferase"/>
</dbReference>
<dbReference type="KEGG" id="bsan:CHH28_04085"/>
<dbReference type="Pfam" id="PF00583">
    <property type="entry name" value="Acetyltransf_1"/>
    <property type="match status" value="1"/>
</dbReference>
<evidence type="ECO:0000259" key="1">
    <source>
        <dbReference type="PROSITE" id="PS51186"/>
    </source>
</evidence>